<dbReference type="Proteomes" id="UP000660885">
    <property type="component" value="Unassembled WGS sequence"/>
</dbReference>
<comment type="caution">
    <text evidence="2">The sequence shown here is derived from an EMBL/GenBank/DDBJ whole genome shotgun (WGS) entry which is preliminary data.</text>
</comment>
<gene>
    <name evidence="2" type="ORF">JMJ56_26935</name>
</gene>
<protein>
    <recommendedName>
        <fullName evidence="4">Terminase small subunit</fullName>
    </recommendedName>
</protein>
<feature type="compositionally biased region" description="Basic and acidic residues" evidence="1">
    <location>
        <begin position="80"/>
        <end position="95"/>
    </location>
</feature>
<proteinExistence type="predicted"/>
<name>A0ABS1UAB1_9PROT</name>
<dbReference type="RefSeq" id="WP_202834849.1">
    <property type="nucleotide sequence ID" value="NZ_JAETWB010000032.1"/>
</dbReference>
<evidence type="ECO:0000256" key="1">
    <source>
        <dbReference type="SAM" id="MobiDB-lite"/>
    </source>
</evidence>
<organism evidence="2 3">
    <name type="scientific">Belnapia arida</name>
    <dbReference type="NCBI Taxonomy" id="2804533"/>
    <lineage>
        <taxon>Bacteria</taxon>
        <taxon>Pseudomonadati</taxon>
        <taxon>Pseudomonadota</taxon>
        <taxon>Alphaproteobacteria</taxon>
        <taxon>Acetobacterales</taxon>
        <taxon>Roseomonadaceae</taxon>
        <taxon>Belnapia</taxon>
    </lineage>
</organism>
<evidence type="ECO:0000313" key="3">
    <source>
        <dbReference type="Proteomes" id="UP000660885"/>
    </source>
</evidence>
<accession>A0ABS1UAB1</accession>
<sequence length="153" mass="16630">MALSTLQWDDLKARYQAGIATRILARIHAVDESTIRQKARRFGWQRDPAGDRHDMVHSPTAHQAEAEADDELGDAGTPDDGSRRQTRADRHAAKQRRFDELTAILQIALSEPVAGDALAAERRAEALAAVRAEGGMVAALSKASKLVRRIAAG</sequence>
<feature type="region of interest" description="Disordered" evidence="1">
    <location>
        <begin position="41"/>
        <end position="95"/>
    </location>
</feature>
<reference evidence="2 3" key="1">
    <citation type="submission" date="2021-01" db="EMBL/GenBank/DDBJ databases">
        <title>Belnapia mucosa sp. nov. and Belnapia arida sp. nov., isolated from the Tabernas Desert (Almeria, Spain).</title>
        <authorList>
            <person name="Molina-Menor E."/>
            <person name="Vidal-Verdu A."/>
            <person name="Calonge A."/>
            <person name="Satari L."/>
            <person name="Pereto J."/>
            <person name="Porcar M."/>
        </authorList>
    </citation>
    <scope>NUCLEOTIDE SEQUENCE [LARGE SCALE GENOMIC DNA]</scope>
    <source>
        <strain evidence="2 3">T18</strain>
    </source>
</reference>
<evidence type="ECO:0008006" key="4">
    <source>
        <dbReference type="Google" id="ProtNLM"/>
    </source>
</evidence>
<dbReference type="EMBL" id="JAETWB010000032">
    <property type="protein sequence ID" value="MBL6081632.1"/>
    <property type="molecule type" value="Genomic_DNA"/>
</dbReference>
<evidence type="ECO:0000313" key="2">
    <source>
        <dbReference type="EMBL" id="MBL6081632.1"/>
    </source>
</evidence>
<keyword evidence="3" id="KW-1185">Reference proteome</keyword>